<dbReference type="PANTHER" id="PTHR34206:SF1">
    <property type="entry name" value="OS10G0390701 PROTEIN"/>
    <property type="match status" value="1"/>
</dbReference>
<comment type="caution">
    <text evidence="1">The sequence shown here is derived from an EMBL/GenBank/DDBJ whole genome shotgun (WGS) entry which is preliminary data.</text>
</comment>
<evidence type="ECO:0000313" key="2">
    <source>
        <dbReference type="Proteomes" id="UP001567538"/>
    </source>
</evidence>
<keyword evidence="2" id="KW-1185">Reference proteome</keyword>
<sequence length="119" mass="13042">MATSLSTDVSSSIAISSLTSSKRAPRGSLAIMCATNPVPIGLRIKSYDHNKIKVFEDKLNGIICYKDGNGETICEGYDEGPRFNSRFTCNSISSGDAERVGLLQRCWLLESDEKELTIF</sequence>
<name>A0ABD1G1S4_SALDI</name>
<protein>
    <submittedName>
        <fullName evidence="1">Uncharacterized protein</fullName>
    </submittedName>
</protein>
<accession>A0ABD1G1S4</accession>
<gene>
    <name evidence="1" type="ORF">AAHA92_26836</name>
</gene>
<organism evidence="1 2">
    <name type="scientific">Salvia divinorum</name>
    <name type="common">Maria pastora</name>
    <name type="synonym">Diviner's sage</name>
    <dbReference type="NCBI Taxonomy" id="28513"/>
    <lineage>
        <taxon>Eukaryota</taxon>
        <taxon>Viridiplantae</taxon>
        <taxon>Streptophyta</taxon>
        <taxon>Embryophyta</taxon>
        <taxon>Tracheophyta</taxon>
        <taxon>Spermatophyta</taxon>
        <taxon>Magnoliopsida</taxon>
        <taxon>eudicotyledons</taxon>
        <taxon>Gunneridae</taxon>
        <taxon>Pentapetalae</taxon>
        <taxon>asterids</taxon>
        <taxon>lamiids</taxon>
        <taxon>Lamiales</taxon>
        <taxon>Lamiaceae</taxon>
        <taxon>Nepetoideae</taxon>
        <taxon>Mentheae</taxon>
        <taxon>Salviinae</taxon>
        <taxon>Salvia</taxon>
        <taxon>Salvia subgen. Calosphace</taxon>
    </lineage>
</organism>
<evidence type="ECO:0000313" key="1">
    <source>
        <dbReference type="EMBL" id="KAL1538050.1"/>
    </source>
</evidence>
<proteinExistence type="predicted"/>
<dbReference type="Proteomes" id="UP001567538">
    <property type="component" value="Unassembled WGS sequence"/>
</dbReference>
<dbReference type="EMBL" id="JBEAFC010000010">
    <property type="protein sequence ID" value="KAL1538050.1"/>
    <property type="molecule type" value="Genomic_DNA"/>
</dbReference>
<dbReference type="PANTHER" id="PTHR34206">
    <property type="entry name" value="OS06G0193300 PROTEIN"/>
    <property type="match status" value="1"/>
</dbReference>
<dbReference type="AlphaFoldDB" id="A0ABD1G1S4"/>
<reference evidence="1 2" key="1">
    <citation type="submission" date="2024-06" db="EMBL/GenBank/DDBJ databases">
        <title>A chromosome level genome sequence of Diviner's sage (Salvia divinorum).</title>
        <authorList>
            <person name="Ford S.A."/>
            <person name="Ro D.-K."/>
            <person name="Ness R.W."/>
            <person name="Phillips M.A."/>
        </authorList>
    </citation>
    <scope>NUCLEOTIDE SEQUENCE [LARGE SCALE GENOMIC DNA]</scope>
    <source>
        <strain evidence="1">SAF-2024a</strain>
        <tissue evidence="1">Leaf</tissue>
    </source>
</reference>